<feature type="transmembrane region" description="Helical" evidence="1">
    <location>
        <begin position="28"/>
        <end position="48"/>
    </location>
</feature>
<reference evidence="2 3" key="1">
    <citation type="submission" date="2021-01" db="EMBL/GenBank/DDBJ databases">
        <title>Whole genome shotgun sequence of Verrucosispora qiuiae NBRC 106684.</title>
        <authorList>
            <person name="Komaki H."/>
            <person name="Tamura T."/>
        </authorList>
    </citation>
    <scope>NUCLEOTIDE SEQUENCE [LARGE SCALE GENOMIC DNA]</scope>
    <source>
        <strain evidence="2 3">NBRC 106684</strain>
    </source>
</reference>
<organism evidence="2 3">
    <name type="scientific">Micromonospora qiuiae</name>
    <dbReference type="NCBI Taxonomy" id="502268"/>
    <lineage>
        <taxon>Bacteria</taxon>
        <taxon>Bacillati</taxon>
        <taxon>Actinomycetota</taxon>
        <taxon>Actinomycetes</taxon>
        <taxon>Micromonosporales</taxon>
        <taxon>Micromonosporaceae</taxon>
        <taxon>Micromonospora</taxon>
    </lineage>
</organism>
<keyword evidence="3" id="KW-1185">Reference proteome</keyword>
<evidence type="ECO:0000313" key="2">
    <source>
        <dbReference type="EMBL" id="GIJ30518.1"/>
    </source>
</evidence>
<proteinExistence type="predicted"/>
<comment type="caution">
    <text evidence="2">The sequence shown here is derived from an EMBL/GenBank/DDBJ whole genome shotgun (WGS) entry which is preliminary data.</text>
</comment>
<keyword evidence="1" id="KW-0472">Membrane</keyword>
<evidence type="ECO:0000256" key="1">
    <source>
        <dbReference type="SAM" id="Phobius"/>
    </source>
</evidence>
<keyword evidence="1" id="KW-1133">Transmembrane helix</keyword>
<dbReference type="EMBL" id="BOPC01000117">
    <property type="protein sequence ID" value="GIJ30518.1"/>
    <property type="molecule type" value="Genomic_DNA"/>
</dbReference>
<accession>A0ABQ4JIU6</accession>
<sequence>MLDPVNVDAVLVTVRSLAMDWQEFADQATVLGVVVALAVGIATTIVMIRQEKVTRDGQRLQREQAEATAARTEAAAALTEEYTRRVVEALETMAANSTKPAITSEAKAARWTLVHQHRSRYLLTNVGNADAKNVRVSAHESLPLLGLDEAPEEVRPHEAVSFLAVRAFGTRDSTITVTWTDSETGEDRTWKYPLPPGS</sequence>
<protein>
    <submittedName>
        <fullName evidence="2">Uncharacterized protein</fullName>
    </submittedName>
</protein>
<name>A0ABQ4JIU6_9ACTN</name>
<evidence type="ECO:0000313" key="3">
    <source>
        <dbReference type="Proteomes" id="UP000653076"/>
    </source>
</evidence>
<dbReference type="Proteomes" id="UP000653076">
    <property type="component" value="Unassembled WGS sequence"/>
</dbReference>
<gene>
    <name evidence="2" type="ORF">Vqi01_56800</name>
</gene>
<keyword evidence="1" id="KW-0812">Transmembrane</keyword>